<dbReference type="GO" id="GO:0005635">
    <property type="term" value="C:nuclear envelope"/>
    <property type="evidence" value="ECO:0007669"/>
    <property type="project" value="TreeGrafter"/>
</dbReference>
<protein>
    <submittedName>
        <fullName evidence="8">Microsomal glutathione S-transferase 2</fullName>
    </submittedName>
</protein>
<dbReference type="InterPro" id="IPR001446">
    <property type="entry name" value="5_LipOase_AP"/>
</dbReference>
<keyword evidence="4" id="KW-0256">Endoplasmic reticulum</keyword>
<keyword evidence="5 7" id="KW-1133">Transmembrane helix</keyword>
<dbReference type="PANTHER" id="PTHR10250">
    <property type="entry name" value="MICROSOMAL GLUTATHIONE S-TRANSFERASE"/>
    <property type="match status" value="1"/>
</dbReference>
<comment type="subcellular location">
    <subcellularLocation>
        <location evidence="1">Endoplasmic reticulum membrane</location>
        <topology evidence="1">Multi-pass membrane protein</topology>
    </subcellularLocation>
</comment>
<keyword evidence="9" id="KW-1185">Reference proteome</keyword>
<dbReference type="GO" id="GO:0004364">
    <property type="term" value="F:glutathione transferase activity"/>
    <property type="evidence" value="ECO:0007669"/>
    <property type="project" value="TreeGrafter"/>
</dbReference>
<evidence type="ECO:0000256" key="5">
    <source>
        <dbReference type="ARBA" id="ARBA00022989"/>
    </source>
</evidence>
<evidence type="ECO:0000256" key="1">
    <source>
        <dbReference type="ARBA" id="ARBA00004477"/>
    </source>
</evidence>
<feature type="transmembrane region" description="Helical" evidence="7">
    <location>
        <begin position="54"/>
        <end position="79"/>
    </location>
</feature>
<dbReference type="InterPro" id="IPR023352">
    <property type="entry name" value="MAPEG-like_dom_sf"/>
</dbReference>
<evidence type="ECO:0000256" key="2">
    <source>
        <dbReference type="ARBA" id="ARBA00022692"/>
    </source>
</evidence>
<keyword evidence="3" id="KW-0434">Leukotriene biosynthesis</keyword>
<dbReference type="InterPro" id="IPR001129">
    <property type="entry name" value="Membr-assoc_MAPEG"/>
</dbReference>
<evidence type="ECO:0000256" key="7">
    <source>
        <dbReference type="SAM" id="Phobius"/>
    </source>
</evidence>
<dbReference type="EMBL" id="KL217732">
    <property type="protein sequence ID" value="KFO98176.1"/>
    <property type="molecule type" value="Genomic_DNA"/>
</dbReference>
<evidence type="ECO:0000256" key="4">
    <source>
        <dbReference type="ARBA" id="ARBA00022824"/>
    </source>
</evidence>
<feature type="transmembrane region" description="Helical" evidence="7">
    <location>
        <begin position="20"/>
        <end position="42"/>
    </location>
</feature>
<keyword evidence="6 7" id="KW-0472">Membrane</keyword>
<organism evidence="8 9">
    <name type="scientific">Calypte anna</name>
    <name type="common">Anna's hummingbird</name>
    <name type="synonym">Archilochus anna</name>
    <dbReference type="NCBI Taxonomy" id="9244"/>
    <lineage>
        <taxon>Eukaryota</taxon>
        <taxon>Metazoa</taxon>
        <taxon>Chordata</taxon>
        <taxon>Craniata</taxon>
        <taxon>Vertebrata</taxon>
        <taxon>Euteleostomi</taxon>
        <taxon>Archelosauria</taxon>
        <taxon>Archosauria</taxon>
        <taxon>Dinosauria</taxon>
        <taxon>Saurischia</taxon>
        <taxon>Theropoda</taxon>
        <taxon>Coelurosauria</taxon>
        <taxon>Aves</taxon>
        <taxon>Neognathae</taxon>
        <taxon>Neoaves</taxon>
        <taxon>Strisores</taxon>
        <taxon>Apodiformes</taxon>
        <taxon>Trochilidae</taxon>
        <taxon>Calypte</taxon>
    </lineage>
</organism>
<dbReference type="SUPFAM" id="SSF161084">
    <property type="entry name" value="MAPEG domain-like"/>
    <property type="match status" value="1"/>
</dbReference>
<feature type="non-terminal residue" evidence="8">
    <location>
        <position position="1"/>
    </location>
</feature>
<dbReference type="GO" id="GO:0008047">
    <property type="term" value="F:enzyme activator activity"/>
    <property type="evidence" value="ECO:0007669"/>
    <property type="project" value="InterPro"/>
</dbReference>
<gene>
    <name evidence="8" type="ORF">N300_05227</name>
</gene>
<evidence type="ECO:0000313" key="9">
    <source>
        <dbReference type="Proteomes" id="UP000054308"/>
    </source>
</evidence>
<dbReference type="AlphaFoldDB" id="A0A091HQI8"/>
<dbReference type="GO" id="GO:0005789">
    <property type="term" value="C:endoplasmic reticulum membrane"/>
    <property type="evidence" value="ECO:0007669"/>
    <property type="project" value="UniProtKB-SubCell"/>
</dbReference>
<evidence type="ECO:0000256" key="6">
    <source>
        <dbReference type="ARBA" id="ARBA00023136"/>
    </source>
</evidence>
<evidence type="ECO:0000256" key="3">
    <source>
        <dbReference type="ARBA" id="ARBA00022751"/>
    </source>
</evidence>
<dbReference type="InterPro" id="IPR050997">
    <property type="entry name" value="MAPEG"/>
</dbReference>
<dbReference type="Gene3D" id="1.20.120.550">
    <property type="entry name" value="Membrane associated eicosanoid/glutathione metabolism-like domain"/>
    <property type="match status" value="1"/>
</dbReference>
<dbReference type="Proteomes" id="UP000054308">
    <property type="component" value="Unassembled WGS sequence"/>
</dbReference>
<keyword evidence="8" id="KW-0808">Transferase</keyword>
<sequence>RQNCVEFYPVFLTVLWTAGWFFNQELASFLGLLYLFACYKYFHGYMQSVRGRLTGFYLNVVILVLLITLGAAGIVNSFLDEYLEFSIMKKLHQLF</sequence>
<keyword evidence="2 7" id="KW-0812">Transmembrane</keyword>
<dbReference type="GO" id="GO:0004464">
    <property type="term" value="F:leukotriene-C4 synthase activity"/>
    <property type="evidence" value="ECO:0007669"/>
    <property type="project" value="TreeGrafter"/>
</dbReference>
<dbReference type="Pfam" id="PF01124">
    <property type="entry name" value="MAPEG"/>
    <property type="match status" value="1"/>
</dbReference>
<feature type="non-terminal residue" evidence="8">
    <location>
        <position position="95"/>
    </location>
</feature>
<dbReference type="PANTHER" id="PTHR10250:SF13">
    <property type="entry name" value="MICROSOMAL GLUTATHIONE S-TRANSFERASE 2"/>
    <property type="match status" value="1"/>
</dbReference>
<reference evidence="8 9" key="1">
    <citation type="submission" date="2014-04" db="EMBL/GenBank/DDBJ databases">
        <title>Genome evolution of avian class.</title>
        <authorList>
            <person name="Zhang G."/>
            <person name="Li C."/>
        </authorList>
    </citation>
    <scope>NUCLEOTIDE SEQUENCE [LARGE SCALE GENOMIC DNA]</scope>
    <source>
        <strain evidence="8">BGI_N300</strain>
    </source>
</reference>
<accession>A0A091HQI8</accession>
<evidence type="ECO:0000313" key="8">
    <source>
        <dbReference type="EMBL" id="KFO98176.1"/>
    </source>
</evidence>
<dbReference type="GO" id="GO:0004602">
    <property type="term" value="F:glutathione peroxidase activity"/>
    <property type="evidence" value="ECO:0007669"/>
    <property type="project" value="TreeGrafter"/>
</dbReference>
<name>A0A091HQI8_CALAN</name>
<dbReference type="GO" id="GO:0019370">
    <property type="term" value="P:leukotriene biosynthetic process"/>
    <property type="evidence" value="ECO:0007669"/>
    <property type="project" value="UniProtKB-KW"/>
</dbReference>
<dbReference type="PRINTS" id="PR00488">
    <property type="entry name" value="5LPOXGNASEAP"/>
</dbReference>
<dbReference type="STRING" id="9244.A0A091HQI8"/>
<proteinExistence type="predicted"/>